<feature type="compositionally biased region" description="Gly residues" evidence="1">
    <location>
        <begin position="332"/>
        <end position="347"/>
    </location>
</feature>
<evidence type="ECO:0000256" key="1">
    <source>
        <dbReference type="SAM" id="MobiDB-lite"/>
    </source>
</evidence>
<feature type="region of interest" description="Disordered" evidence="1">
    <location>
        <begin position="219"/>
        <end position="347"/>
    </location>
</feature>
<evidence type="ECO:0000313" key="3">
    <source>
        <dbReference type="Proteomes" id="UP001596162"/>
    </source>
</evidence>
<dbReference type="EMBL" id="JBHSLA010000005">
    <property type="protein sequence ID" value="MFC5196201.1"/>
    <property type="molecule type" value="Genomic_DNA"/>
</dbReference>
<proteinExistence type="predicted"/>
<organism evidence="2 3">
    <name type="scientific">Bizionia hallyeonensis</name>
    <dbReference type="NCBI Taxonomy" id="1123757"/>
    <lineage>
        <taxon>Bacteria</taxon>
        <taxon>Pseudomonadati</taxon>
        <taxon>Bacteroidota</taxon>
        <taxon>Flavobacteriia</taxon>
        <taxon>Flavobacteriales</taxon>
        <taxon>Flavobacteriaceae</taxon>
        <taxon>Bizionia</taxon>
    </lineage>
</organism>
<accession>A0ABW0C913</accession>
<reference evidence="3" key="1">
    <citation type="journal article" date="2019" name="Int. J. Syst. Evol. Microbiol.">
        <title>The Global Catalogue of Microorganisms (GCM) 10K type strain sequencing project: providing services to taxonomists for standard genome sequencing and annotation.</title>
        <authorList>
            <consortium name="The Broad Institute Genomics Platform"/>
            <consortium name="The Broad Institute Genome Sequencing Center for Infectious Disease"/>
            <person name="Wu L."/>
            <person name="Ma J."/>
        </authorList>
    </citation>
    <scope>NUCLEOTIDE SEQUENCE [LARGE SCALE GENOMIC DNA]</scope>
    <source>
        <strain evidence="3">JCM 17978</strain>
    </source>
</reference>
<protein>
    <recommendedName>
        <fullName evidence="4">Vitellogenin II</fullName>
    </recommendedName>
</protein>
<sequence length="347" mass="39057">MSFKNYFTEKIPTIAILSSLLLVTACGTYQQVDDSDGIYSSSSVEPETYVEANNASSTYYENYFKEKSSELELYSENEVFTDVDDYEGEYVENDSLEVERESYAGWGQESSSVSVNIYNSGGFYSPYYSPFGFGYGYGYGSWGYGGYYSPWYGGGYGYYPPYYGGYYPPYYGGYYPPYYGGGYYYRNNVAYVNGRRGSVYANNSRRYASSRYYDSDRIYNAQARRSTTNGDVTRRSRTQSTYSTPRSTRSNNEVRTRTPRVDANTPRVRTNTNNTPRVRTNTNNTPRVRTNTNNTPRVRTNTTTQPRTNNSFSTPRRSSSPTMSTGGSRSSSGGGVRSSGGRRGGGL</sequence>
<feature type="compositionally biased region" description="Low complexity" evidence="1">
    <location>
        <begin position="264"/>
        <end position="331"/>
    </location>
</feature>
<keyword evidence="3" id="KW-1185">Reference proteome</keyword>
<name>A0ABW0C913_9FLAO</name>
<gene>
    <name evidence="2" type="ORF">ACFPH8_12740</name>
</gene>
<feature type="compositionally biased region" description="Low complexity" evidence="1">
    <location>
        <begin position="238"/>
        <end position="250"/>
    </location>
</feature>
<dbReference type="PROSITE" id="PS51257">
    <property type="entry name" value="PROKAR_LIPOPROTEIN"/>
    <property type="match status" value="1"/>
</dbReference>
<dbReference type="Proteomes" id="UP001596162">
    <property type="component" value="Unassembled WGS sequence"/>
</dbReference>
<dbReference type="RefSeq" id="WP_376861482.1">
    <property type="nucleotide sequence ID" value="NZ_JBHSLA010000005.1"/>
</dbReference>
<comment type="caution">
    <text evidence="2">The sequence shown here is derived from an EMBL/GenBank/DDBJ whole genome shotgun (WGS) entry which is preliminary data.</text>
</comment>
<evidence type="ECO:0000313" key="2">
    <source>
        <dbReference type="EMBL" id="MFC5196201.1"/>
    </source>
</evidence>
<evidence type="ECO:0008006" key="4">
    <source>
        <dbReference type="Google" id="ProtNLM"/>
    </source>
</evidence>